<proteinExistence type="predicted"/>
<dbReference type="RefSeq" id="WP_184995342.1">
    <property type="nucleotide sequence ID" value="NZ_BOMK01000066.1"/>
</dbReference>
<dbReference type="AlphaFoldDB" id="A0A7W7I0L7"/>
<accession>A0A7W7I0L7</accession>
<evidence type="ECO:0000313" key="2">
    <source>
        <dbReference type="EMBL" id="MBB4764118.1"/>
    </source>
</evidence>
<keyword evidence="1" id="KW-0472">Membrane</keyword>
<name>A0A7W7I0L7_9ACTN</name>
<protein>
    <submittedName>
        <fullName evidence="2">Uncharacterized protein</fullName>
    </submittedName>
</protein>
<keyword evidence="1" id="KW-1133">Transmembrane helix</keyword>
<evidence type="ECO:0000313" key="3">
    <source>
        <dbReference type="Proteomes" id="UP000578112"/>
    </source>
</evidence>
<organism evidence="2 3">
    <name type="scientific">Actinoplanes digitatis</name>
    <dbReference type="NCBI Taxonomy" id="1868"/>
    <lineage>
        <taxon>Bacteria</taxon>
        <taxon>Bacillati</taxon>
        <taxon>Actinomycetota</taxon>
        <taxon>Actinomycetes</taxon>
        <taxon>Micromonosporales</taxon>
        <taxon>Micromonosporaceae</taxon>
        <taxon>Actinoplanes</taxon>
    </lineage>
</organism>
<gene>
    <name evidence="2" type="ORF">BJ971_004674</name>
</gene>
<dbReference type="Proteomes" id="UP000578112">
    <property type="component" value="Unassembled WGS sequence"/>
</dbReference>
<evidence type="ECO:0000256" key="1">
    <source>
        <dbReference type="SAM" id="Phobius"/>
    </source>
</evidence>
<dbReference type="EMBL" id="JACHNH010000001">
    <property type="protein sequence ID" value="MBB4764118.1"/>
    <property type="molecule type" value="Genomic_DNA"/>
</dbReference>
<reference evidence="2 3" key="1">
    <citation type="submission" date="2020-08" db="EMBL/GenBank/DDBJ databases">
        <title>Sequencing the genomes of 1000 actinobacteria strains.</title>
        <authorList>
            <person name="Klenk H.-P."/>
        </authorList>
    </citation>
    <scope>NUCLEOTIDE SEQUENCE [LARGE SCALE GENOMIC DNA]</scope>
    <source>
        <strain evidence="2 3">DSM 43149</strain>
    </source>
</reference>
<keyword evidence="3" id="KW-1185">Reference proteome</keyword>
<keyword evidence="1" id="KW-0812">Transmembrane</keyword>
<sequence length="200" mass="20786">MFVFGDSDQPEDSRPRRRGLWLAAAVVTLAAAALAVAGATWYAGRGEATGGYSCAFLVGPDEAEVKAAEELCHRKARDRVRRADIVNPGPIGHEGTAWLMRDALHRAFLCPPPGPVGCDDRGALRAATDADVATARNALGAAGLPDSVVRLATGEDPAPAGALVYSLLMGDGCVVGYLDLASGDQWYEVAGLLPNGRCLA</sequence>
<comment type="caution">
    <text evidence="2">The sequence shown here is derived from an EMBL/GenBank/DDBJ whole genome shotgun (WGS) entry which is preliminary data.</text>
</comment>
<feature type="transmembrane region" description="Helical" evidence="1">
    <location>
        <begin position="20"/>
        <end position="43"/>
    </location>
</feature>